<name>A0A7S1XJ58_9RHOD</name>
<sequence length="218" mass="22274">MAKSVGKALLVLVAAAAAAVAMAQPCACVRRVNETCQVLQPTGPDSCRSLALVCDRCECVEEGGEGTETCDVLTVPAPVFVGNGSECETRLVTYAECPADIAAGWVLGANTGNVEDCNAICNEAKGACNAARTAELNDLGGVDNAAFAAAFAQVGIACELFTDASASYAQPIAPAYFEFLGRPNCLYDPAKSPTCGANLAAVGARRMCCCGQDSDCPL</sequence>
<evidence type="ECO:0000256" key="1">
    <source>
        <dbReference type="SAM" id="SignalP"/>
    </source>
</evidence>
<evidence type="ECO:0000313" key="2">
    <source>
        <dbReference type="EMBL" id="CAD9240475.1"/>
    </source>
</evidence>
<organism evidence="2">
    <name type="scientific">Erythrolobus australicus</name>
    <dbReference type="NCBI Taxonomy" id="1077150"/>
    <lineage>
        <taxon>Eukaryota</taxon>
        <taxon>Rhodophyta</taxon>
        <taxon>Bangiophyceae</taxon>
        <taxon>Porphyridiales</taxon>
        <taxon>Porphyridiaceae</taxon>
        <taxon>Erythrolobus</taxon>
    </lineage>
</organism>
<protein>
    <submittedName>
        <fullName evidence="2">Uncharacterized protein</fullName>
    </submittedName>
</protein>
<dbReference type="EMBL" id="HBGI01003405">
    <property type="protein sequence ID" value="CAD9240475.1"/>
    <property type="molecule type" value="Transcribed_RNA"/>
</dbReference>
<gene>
    <name evidence="2" type="ORF">EAUS1353_LOCUS2214</name>
</gene>
<reference evidence="2" key="1">
    <citation type="submission" date="2021-01" db="EMBL/GenBank/DDBJ databases">
        <authorList>
            <person name="Corre E."/>
            <person name="Pelletier E."/>
            <person name="Niang G."/>
            <person name="Scheremetjew M."/>
            <person name="Finn R."/>
            <person name="Kale V."/>
            <person name="Holt S."/>
            <person name="Cochrane G."/>
            <person name="Meng A."/>
            <person name="Brown T."/>
            <person name="Cohen L."/>
        </authorList>
    </citation>
    <scope>NUCLEOTIDE SEQUENCE</scope>
    <source>
        <strain evidence="2">CCMP3124</strain>
    </source>
</reference>
<dbReference type="AlphaFoldDB" id="A0A7S1XJ58"/>
<keyword evidence="1" id="KW-0732">Signal</keyword>
<proteinExistence type="predicted"/>
<feature type="signal peptide" evidence="1">
    <location>
        <begin position="1"/>
        <end position="23"/>
    </location>
</feature>
<accession>A0A7S1XJ58</accession>
<feature type="chain" id="PRO_5030950426" evidence="1">
    <location>
        <begin position="24"/>
        <end position="218"/>
    </location>
</feature>